<gene>
    <name evidence="3" type="ORF">LshimejAT787_1204370</name>
</gene>
<dbReference type="PANTHER" id="PTHR28125:SF2">
    <property type="entry name" value="MEIOTIC EXPRESSION UP-REGULATED PROTEIN 26"/>
    <property type="match status" value="1"/>
</dbReference>
<comment type="caution">
    <text evidence="3">The sequence shown here is derived from an EMBL/GenBank/DDBJ whole genome shotgun (WGS) entry which is preliminary data.</text>
</comment>
<organism evidence="3 4">
    <name type="scientific">Lyophyllum shimeji</name>
    <name type="common">Hon-shimeji</name>
    <name type="synonym">Tricholoma shimeji</name>
    <dbReference type="NCBI Taxonomy" id="47721"/>
    <lineage>
        <taxon>Eukaryota</taxon>
        <taxon>Fungi</taxon>
        <taxon>Dikarya</taxon>
        <taxon>Basidiomycota</taxon>
        <taxon>Agaricomycotina</taxon>
        <taxon>Agaricomycetes</taxon>
        <taxon>Agaricomycetidae</taxon>
        <taxon>Agaricales</taxon>
        <taxon>Tricholomatineae</taxon>
        <taxon>Lyophyllaceae</taxon>
        <taxon>Lyophyllum</taxon>
    </lineage>
</organism>
<feature type="compositionally biased region" description="Low complexity" evidence="1">
    <location>
        <begin position="197"/>
        <end position="216"/>
    </location>
</feature>
<accession>A0A9P3PVX3</accession>
<dbReference type="Pfam" id="PF14616">
    <property type="entry name" value="Rua1_C"/>
    <property type="match status" value="1"/>
</dbReference>
<feature type="domain" description="Transcription regulator Rua1 C-terminal" evidence="2">
    <location>
        <begin position="361"/>
        <end position="489"/>
    </location>
</feature>
<keyword evidence="4" id="KW-1185">Reference proteome</keyword>
<protein>
    <recommendedName>
        <fullName evidence="2">Transcription regulator Rua1 C-terminal domain-containing protein</fullName>
    </recommendedName>
</protein>
<dbReference type="InterPro" id="IPR028012">
    <property type="entry name" value="Rua1_C"/>
</dbReference>
<proteinExistence type="predicted"/>
<dbReference type="EMBL" id="BRPK01000012">
    <property type="protein sequence ID" value="GLB42988.1"/>
    <property type="molecule type" value="Genomic_DNA"/>
</dbReference>
<evidence type="ECO:0000256" key="1">
    <source>
        <dbReference type="SAM" id="MobiDB-lite"/>
    </source>
</evidence>
<evidence type="ECO:0000313" key="4">
    <source>
        <dbReference type="Proteomes" id="UP001063166"/>
    </source>
</evidence>
<evidence type="ECO:0000259" key="2">
    <source>
        <dbReference type="Pfam" id="PF14616"/>
    </source>
</evidence>
<feature type="compositionally biased region" description="Low complexity" evidence="1">
    <location>
        <begin position="286"/>
        <end position="295"/>
    </location>
</feature>
<dbReference type="PANTHER" id="PTHR28125">
    <property type="entry name" value="MEIOTIC EXPRESSION UP-REGULATED PROTEIN 26"/>
    <property type="match status" value="1"/>
</dbReference>
<name>A0A9P3PVX3_LYOSH</name>
<dbReference type="Proteomes" id="UP001063166">
    <property type="component" value="Unassembled WGS sequence"/>
</dbReference>
<feature type="region of interest" description="Disordered" evidence="1">
    <location>
        <begin position="190"/>
        <end position="296"/>
    </location>
</feature>
<reference evidence="3" key="1">
    <citation type="submission" date="2022-07" db="EMBL/GenBank/DDBJ databases">
        <title>The genome of Lyophyllum shimeji provides insight into the initial evolution of ectomycorrhizal fungal genome.</title>
        <authorList>
            <person name="Kobayashi Y."/>
            <person name="Shibata T."/>
            <person name="Hirakawa H."/>
            <person name="Shigenobu S."/>
            <person name="Nishiyama T."/>
            <person name="Yamada A."/>
            <person name="Hasebe M."/>
            <person name="Kawaguchi M."/>
        </authorList>
    </citation>
    <scope>NUCLEOTIDE SEQUENCE</scope>
    <source>
        <strain evidence="3">AT787</strain>
    </source>
</reference>
<dbReference type="OrthoDB" id="5595379at2759"/>
<dbReference type="AlphaFoldDB" id="A0A9P3PVX3"/>
<feature type="compositionally biased region" description="Pro residues" evidence="1">
    <location>
        <begin position="274"/>
        <end position="285"/>
    </location>
</feature>
<evidence type="ECO:0000313" key="3">
    <source>
        <dbReference type="EMBL" id="GLB42988.1"/>
    </source>
</evidence>
<sequence>MEHSRLSDGPLLNDWLDIDCSFPPLLTESLVGHSDFLCKLDNTPGYPSDAIICASPVQSSPAVLTALGCSLTPLTGLQRSPPRFYLSPLLVNEFQDPLFTDQYTMSPPWISADSYVSPIVRASSFGSDETLPESPTPVTPKHPTFLDRLRAASASSANSSPERPLADTFKYNSGLPVFPLLSPCKPLLERPTTPTWSSHPELSSPLTPLTPRLSQSNRANSKEETVSLQALPTKHLKRKQNEPDSPTPPPRPNKYPRRALRSSARMLPAFTSPAPSPRPSSPPRSPTTDSPSSSSLFTQIPIFTNRTFPSTLPISPDFPLLYRRFPASSFFQVSPSSSPCAFTGANVKHPGGTYNAPRWPLDLYTPRFVKGKGTDKVGLCPVCVEPPERGGSGRRVWLAMKFSAFKCVSSFFFAGFRYAHGISAATGLPYSPPTAFRTTPRPNAGKNERTQVHEARCHKCKRWVALEGTKAVEMKVKEIFWWKHAALCHHASTLEGEGDVYEPDDVYEVLAGLVDGAA</sequence>